<organism evidence="1 2">
    <name type="scientific">Bellilinea caldifistulae</name>
    <dbReference type="NCBI Taxonomy" id="360411"/>
    <lineage>
        <taxon>Bacteria</taxon>
        <taxon>Bacillati</taxon>
        <taxon>Chloroflexota</taxon>
        <taxon>Anaerolineae</taxon>
        <taxon>Anaerolineales</taxon>
        <taxon>Anaerolineaceae</taxon>
        <taxon>Bellilinea</taxon>
    </lineage>
</organism>
<protein>
    <submittedName>
        <fullName evidence="1">Uncharacterized protein</fullName>
    </submittedName>
</protein>
<dbReference type="Gene3D" id="2.60.40.10">
    <property type="entry name" value="Immunoglobulins"/>
    <property type="match status" value="1"/>
</dbReference>
<reference evidence="1 2" key="1">
    <citation type="submission" date="2015-07" db="EMBL/GenBank/DDBJ databases">
        <title>Draft genome of Bellilinea caldifistulae DSM 17877.</title>
        <authorList>
            <person name="Hemp J."/>
            <person name="Ward L.M."/>
            <person name="Pace L.A."/>
            <person name="Fischer W.W."/>
        </authorList>
    </citation>
    <scope>NUCLEOTIDE SEQUENCE [LARGE SCALE GENOMIC DNA]</scope>
    <source>
        <strain evidence="1 2">GOMI-1</strain>
    </source>
</reference>
<dbReference type="AlphaFoldDB" id="A0A0P6X4X1"/>
<dbReference type="RefSeq" id="WP_061916055.1">
    <property type="nucleotide sequence ID" value="NZ_DF967971.1"/>
</dbReference>
<evidence type="ECO:0000313" key="2">
    <source>
        <dbReference type="Proteomes" id="UP000050514"/>
    </source>
</evidence>
<dbReference type="InterPro" id="IPR013783">
    <property type="entry name" value="Ig-like_fold"/>
</dbReference>
<evidence type="ECO:0000313" key="1">
    <source>
        <dbReference type="EMBL" id="KPL74984.1"/>
    </source>
</evidence>
<sequence length="937" mass="104764">MSRALTSQELQILRSDGLATKLFAIIDQPVTVFSCRVNQTFSGSEPIAQITYNNASGNMNNVLSGMTVLVGSTAGAWDKGLARVRKTWTSSIAYIGETSEIEWTNGLYLTVIDEFSIWPRHLRMIGETPYMDYDIPYSDQHNNFNPVVVMGPDRVVKLNSASVNINLDASPSWAFGSTITQYAWGVVSGSGTLTNANTATPILTVTTPGRIVLRCTVTAANGKSSTGYRTIYVYDDSTTLTEVQLDDLTGNLDQGGYEFSVLLPKPVSIVPRDYLKVILFAEEYPQSIGFNGAENILAIGWLDEKECMVDEQSGQSRLAVKGAQYWLGRMMAFPTGVENTSSTPTQWTQIQGLTVDKAIWHLLYWRSTLPNCADVILSGDTRIAPAFRAVGNLWQQIKLIAEESILATPFCDSYNRFLLQVHPNLRTAAARTNIPIIMSLSKDDYESVEVSIRSTNVAQYEVSGIGQNNEPILAKSPGKVFGRFGQILSKEGLLFSNNQNALETAGLLFTREKRLYDFTIHLISPNRVISLVPFGFLSLVINEADTPAKITFSGNVIPYRVEYSFSNGILKQTVFAEPEVFPSIAQNIIVPATPIVGTPEFSLPDFELPTWPALTPGRFSPPLIPGDDPLPPEEGATCPVNAPANGPYIWSMFYTLVSNSTYRVNLPIRVVIRSSNHDNKTVWGIRGRFLKLNQDTNVWEETNENTFYNIYAYNSAGQRIATGLKDTVSDWRYRTGTFQPPAAAEIAYIGVEIEADLLRPTTIYPEVEAGHFWDDWGREHGELSWGYLGAGIWAFIKNAKLTYNYSWNVFTKLRLGDYYEYYHVPFVIKQKVHASQDKGNILWAQGQLRSDALGWTELWYDDFADGLITPPYLWFVGKESQALGRAYTHITTAFEIRPSGQTQIVMQHYIECWRKARYKIELQTVELWNVCPVPKEG</sequence>
<dbReference type="OrthoDB" id="9992613at2"/>
<gene>
    <name evidence="1" type="ORF">AC812_10750</name>
</gene>
<dbReference type="STRING" id="360411.AC812_10750"/>
<dbReference type="Proteomes" id="UP000050514">
    <property type="component" value="Unassembled WGS sequence"/>
</dbReference>
<name>A0A0P6X4X1_9CHLR</name>
<proteinExistence type="predicted"/>
<accession>A0A0P6X4X1</accession>
<keyword evidence="2" id="KW-1185">Reference proteome</keyword>
<dbReference type="EMBL" id="LGHJ01000016">
    <property type="protein sequence ID" value="KPL74984.1"/>
    <property type="molecule type" value="Genomic_DNA"/>
</dbReference>
<comment type="caution">
    <text evidence="1">The sequence shown here is derived from an EMBL/GenBank/DDBJ whole genome shotgun (WGS) entry which is preliminary data.</text>
</comment>